<dbReference type="PANTHER" id="PTHR38340:SF1">
    <property type="entry name" value="S-LAYER PROTEIN"/>
    <property type="match status" value="1"/>
</dbReference>
<gene>
    <name evidence="6" type="ORF">ALP84_00897</name>
</gene>
<feature type="region of interest" description="Disordered" evidence="4">
    <location>
        <begin position="1420"/>
        <end position="1441"/>
    </location>
</feature>
<feature type="region of interest" description="Disordered" evidence="4">
    <location>
        <begin position="495"/>
        <end position="515"/>
    </location>
</feature>
<feature type="compositionally biased region" description="Acidic residues" evidence="4">
    <location>
        <begin position="2574"/>
        <end position="2585"/>
    </location>
</feature>
<evidence type="ECO:0000256" key="1">
    <source>
        <dbReference type="ARBA" id="ARBA00004613"/>
    </source>
</evidence>
<name>A0A3M4VFL2_PSECI</name>
<dbReference type="GO" id="GO:0005576">
    <property type="term" value="C:extracellular region"/>
    <property type="evidence" value="ECO:0007669"/>
    <property type="project" value="UniProtKB-SubCell"/>
</dbReference>
<feature type="domain" description="Haemolysin-type calcium binding-related" evidence="5">
    <location>
        <begin position="2162"/>
        <end position="2204"/>
    </location>
</feature>
<evidence type="ECO:0000256" key="4">
    <source>
        <dbReference type="SAM" id="MobiDB-lite"/>
    </source>
</evidence>
<dbReference type="EMBL" id="RBRY01000176">
    <property type="protein sequence ID" value="RMR50610.1"/>
    <property type="molecule type" value="Genomic_DNA"/>
</dbReference>
<dbReference type="PRINTS" id="PR00313">
    <property type="entry name" value="CABNDNGRPT"/>
</dbReference>
<accession>A0A3M4VFL2</accession>
<sequence>MSNSYLTDEQISIIRDLQGRAPNADGNYADVYNAIASMLPDGAVKLWLQGAALANAGQGVFAEIIRSYSQRQMELRGVAYSDALMQKASNQVAINALNDILDPSRRSSTGQWLVPTISDIANNDATGVGQVLFASLGNDSAGGEINAAWSGTILFSALGQNETNRFTRQGGDDLNRVDDVKNLLFAYDAYAYAFEKTRSAGLTDLLTLDKTLLDDLGVGWETFDTAGFGELRALATNNITSLLSGEARKLGELISEAGTHVVLDWLRATYLGKRSDSATTPENFAGAAQSFFSGLDSSIALNANTILLPGEKGALVSLAKSNISVRNALYALSPIAIELPGYSSDLSLADVKTGKGALSDEWIDKRASFLIFEKFYRESGDTDGSYEMPFGLPVPIPGDIEFRDYSSGSEYKLTIDGVDLGVMDKRYIVFGGSGSDSIQGGEGKDYLFGMDGADTLNGGEDDDYIEGGAGDDNLDAGEGVDTLYGGQGNDTLLGGEGKDTLYGGQGDDSLEGGLGDDYLEGGDGQDNLKGDDGFDIYKADSQDIISDTDGKGKVYLGNQQLTGGSRKETDPENTYYGGGNTYFLDGTTLVVNGSLVINDYNKDSSDLQIVLSEEEEEEDETPETDDAESRTSPIVLDLDGDGIETLEVGASYFDLDGDGLSEMSGWVSPDDGLLVHDRNGDGRISNGTELFGNHSILSNGQTAENGFQALAEYDDNGDGVIDAQDSSYAELQVWRDLNGNGISDVSELQSLADAGVVSISTGYTDSSHVDTHGHEHRQVGTIMLSNGTASTAADVWFKVDTTRRVNSGDIELAPDILSLANAKGFGKVHDLHQAMAMDPELKSLLEQYVSSSDAASRDALLDDLIYRWAGADGVDPYSRDPMKVYGHVMDARQLVTLENLVGRSYMGIWCWGEYDPNPHGQAAPILVAEYLEFKRFTAAQILAQTEYAQEMSIIQSAFGSDANGITVDWGSLQGTLENLYANDRVDRIASVIAILTDLGTYSPGYRDKRDAAFQAIAAANTDLASFFDFSTRIGTTVSDTLSGIEADSIFYGLGGDDRLYGQTGNDSYHFSWGHGNDTILDRGGLDQVVFGEGIGQDDLVFSRNATTVTISVKNPDGSDSGSLRIDNFFDFDGTLDFGAIERLAFADGSSLNIEQILDILTASSITEGNDLIFGSTVGDTIDALAGNDNIHGLAGDDQLSGGAGDDVLMGDDGDDTLIGGTGNDSLIGGRGSDTYLFEVGYGNDVIDNAAQVTGARVDRVVFGQGIDPDAVSIERSNSHLFIRTSASDSIRLNNYFSSEAANSMAVDEIVFHDGTIWTIADVMGMVLQASDGDDLIEGYASDDVLSGLAGHDFLYGNGGNDTLLGGEGNDTLDAGAGKDTLFGDAGNDLLLGGEGDDSLDGGDGNDLLIGGAGDDILSGGAGNDDLQGGAGRDTLQGGDGDDVLSGGAGDDLLAGGKGYDQLYGGSGTNSYLFARGDGRDVVVDTYENVVTIYLSDLPLESLVFRRNGTSLDIAFPDSVGDQLSLSSFFSGEIPLGGMRLRYGDGLETVIDPEQLRLLTLEGTEAADLINAYSSDDLIEALGGDDVVSAGDGNDSLYGGDGNDLLDAGNGDDLIIAGAGADYVYAGHGNDILQGDTGNDHLEGGAGNDQYRFAAGWGQDLIIDSAGSDSVQFTGVEPADLLLRREGSDLVVLNQVTGDQLRISGQFSYLAGVAGVTAIEQFVFDGGVTWGYEAIKLKALEGTAQDDTLYDHADDDTIDAGAGDDYVQAGEGNDTVLGGEGTDTLYGGIGNDLLSGGAGVDLLDGGIGDDSLHGGADNDTLQAGNGDDLLEGGTGDDRLEGGAGSDRYQFTAGWGNDLIIDSAGTDSVQFQGVAPADLLLRRDGTDLVVLNQVTNDRLRILGQFSYQAGVAGATAIEQFVFDGTTWDYEAIKRKALEGTALDDIIFGHADDDVISAATGSDLVYGQDGNDQISGGEGVDTLYGGNGDDLLSGDIGDDLLDGGSGNDTLHGGDGSDVLIGGGGFDALHGETGDDTLQGYGVLDGGDGDDLLEGSGDLYGGAGNDILRGQGFDTLRGGAGDDVLEAYSNPWNQGNNTLEGGAGSDTLYGSFGDDTYLFSLGDGHDLLIERRPGESYSNIEPSTDTLSFGAGIAASDLSFVRRGDDLIIEHANGSDSITVQNWFQEPTDHFKLEHFLFADGGSLSQADVENRVVWQGTSSGDSFIGYRELDDHIRLGDGDDQAWGRAGDDVIHGEDGNDYLEGEAGNDSLYGGSGNDQLNGGAGDDFLAAGTGDDKYVYNPGGGADIIDNSGGYSGVFFTDDIGQDRLSFRRVGDDLMILVDGDSAQSVRVLGHFLGGDKAISYVQPSGGYLLSAERIGHIVAAQGVAGGFEALIEGTASAEQLAGYDGRDLLRGLAGNDTVFGMGGDDQVEGGDGNDYLSGGNGQHNGSGNDWLIGGAGNDVLIGEDGDDALAGGTGDDAYYYRAGDGVDVIDNSGSGFDGVFFLDVALSRLSYHRDGDDLIILVDGDLGQQVRVTNHFLGSDYAIDYVQPDGGSYLTTAQIAGRLTALPDGSGGEEPVEPGEPEEPTEPGNPGGTGEPPVAGVGGSDVLTGTTGNDILLGGAGNDTLNGAAGNDTLIGGIGDDTYVYTAGQDVIEEIGGADTLLFANGITFNQVASGLMKSGNDLILRVNGSSANQVTLKEFFQGGDRLVENFAFETGGQLTAAQIYGAFGLSMPAPAAGFDNTAQGSTGDDGLDGTAKNDLLQGFNGNDVLFGDAGNDRLEGGNGSDSLDGGAGNDTLIGGRGDDTYVFSAGGGQETIDNSGGGTDTLHFEGISFNQVASGLMKSGNDLVLNVSGGSDKVTIRNWFLGGDYVVDSITFASGGQITASQLFGAFGLTNPDPAGSPAYLNLPDERAFGTVFAGQAGNQIILGSSDADLIDGGAGNDFLRGNAGNDYLIGGGGNDTYAFASGDGQDVLNNLSNTPEADNDVLSIEGVSRDNLWLSRQGNSLVIDLRGAQDSVTVQDWYVGSSQRLDAIQAGGSTLYANQVENLVSAMAAFGAPEGGEINLSQAQHDQLNAVIAANWQ</sequence>
<feature type="domain" description="Haemolysin-type calcium binding-related" evidence="5">
    <location>
        <begin position="2847"/>
        <end position="2886"/>
    </location>
</feature>
<dbReference type="RefSeq" id="WP_122321867.1">
    <property type="nucleotide sequence ID" value="NZ_RBRY01000176.1"/>
</dbReference>
<keyword evidence="2" id="KW-0964">Secreted</keyword>
<comment type="subcellular location">
    <subcellularLocation>
        <location evidence="1">Secreted</location>
    </subcellularLocation>
</comment>
<dbReference type="Gene3D" id="2.150.10.10">
    <property type="entry name" value="Serralysin-like metalloprotease, C-terminal"/>
    <property type="match status" value="15"/>
</dbReference>
<dbReference type="PROSITE" id="PS00330">
    <property type="entry name" value="HEMOLYSIN_CALCIUM"/>
    <property type="match status" value="24"/>
</dbReference>
<feature type="region of interest" description="Disordered" evidence="4">
    <location>
        <begin position="2564"/>
        <end position="2605"/>
    </location>
</feature>
<dbReference type="InterPro" id="IPR001343">
    <property type="entry name" value="Hemolysn_Ca-bd"/>
</dbReference>
<dbReference type="GO" id="GO:0005509">
    <property type="term" value="F:calcium ion binding"/>
    <property type="evidence" value="ECO:0007669"/>
    <property type="project" value="InterPro"/>
</dbReference>
<reference evidence="6 7" key="1">
    <citation type="submission" date="2018-08" db="EMBL/GenBank/DDBJ databases">
        <title>Recombination of ecologically and evolutionarily significant loci maintains genetic cohesion in the Pseudomonas syringae species complex.</title>
        <authorList>
            <person name="Dillon M."/>
            <person name="Thakur S."/>
            <person name="Almeida R.N.D."/>
            <person name="Weir B.S."/>
            <person name="Guttman D.S."/>
        </authorList>
    </citation>
    <scope>NUCLEOTIDE SEQUENCE [LARGE SCALE GENOMIC DNA]</scope>
    <source>
        <strain evidence="6 7">ICMP 6917</strain>
    </source>
</reference>
<dbReference type="InterPro" id="IPR010566">
    <property type="entry name" value="Haemolys_ca-bd"/>
</dbReference>
<dbReference type="InterPro" id="IPR050557">
    <property type="entry name" value="RTX_toxin/Mannuronan_C5-epim"/>
</dbReference>
<evidence type="ECO:0000313" key="6">
    <source>
        <dbReference type="EMBL" id="RMR50610.1"/>
    </source>
</evidence>
<comment type="caution">
    <text evidence="6">The sequence shown here is derived from an EMBL/GenBank/DDBJ whole genome shotgun (WGS) entry which is preliminary data.</text>
</comment>
<dbReference type="Proteomes" id="UP000278332">
    <property type="component" value="Unassembled WGS sequence"/>
</dbReference>
<evidence type="ECO:0000256" key="2">
    <source>
        <dbReference type="ARBA" id="ARBA00022525"/>
    </source>
</evidence>
<evidence type="ECO:0000259" key="5">
    <source>
        <dbReference type="Pfam" id="PF06594"/>
    </source>
</evidence>
<feature type="compositionally biased region" description="Acidic residues" evidence="4">
    <location>
        <begin position="612"/>
        <end position="626"/>
    </location>
</feature>
<proteinExistence type="predicted"/>
<feature type="region of interest" description="Disordered" evidence="4">
    <location>
        <begin position="612"/>
        <end position="633"/>
    </location>
</feature>
<feature type="domain" description="Haemolysin-type calcium binding-related" evidence="5">
    <location>
        <begin position="1284"/>
        <end position="1321"/>
    </location>
</feature>
<dbReference type="Pfam" id="PF06594">
    <property type="entry name" value="HCBP_related"/>
    <property type="match status" value="5"/>
</dbReference>
<dbReference type="SUPFAM" id="SSF51120">
    <property type="entry name" value="beta-Roll"/>
    <property type="match status" value="13"/>
</dbReference>
<dbReference type="InterPro" id="IPR018511">
    <property type="entry name" value="Hemolysin-typ_Ca-bd_CS"/>
</dbReference>
<organism evidence="6 7">
    <name type="scientific">Pseudomonas cichorii</name>
    <dbReference type="NCBI Taxonomy" id="36746"/>
    <lineage>
        <taxon>Bacteria</taxon>
        <taxon>Pseudomonadati</taxon>
        <taxon>Pseudomonadota</taxon>
        <taxon>Gammaproteobacteria</taxon>
        <taxon>Pseudomonadales</taxon>
        <taxon>Pseudomonadaceae</taxon>
        <taxon>Pseudomonas</taxon>
    </lineage>
</organism>
<dbReference type="PANTHER" id="PTHR38340">
    <property type="entry name" value="S-LAYER PROTEIN"/>
    <property type="match status" value="1"/>
</dbReference>
<keyword evidence="3" id="KW-0106">Calcium</keyword>
<feature type="domain" description="Haemolysin-type calcium binding-related" evidence="5">
    <location>
        <begin position="1688"/>
        <end position="1732"/>
    </location>
</feature>
<dbReference type="InterPro" id="IPR011049">
    <property type="entry name" value="Serralysin-like_metalloprot_C"/>
</dbReference>
<feature type="domain" description="Haemolysin-type calcium binding-related" evidence="5">
    <location>
        <begin position="1885"/>
        <end position="1928"/>
    </location>
</feature>
<evidence type="ECO:0000256" key="3">
    <source>
        <dbReference type="ARBA" id="ARBA00022837"/>
    </source>
</evidence>
<dbReference type="Pfam" id="PF00353">
    <property type="entry name" value="HemolysinCabind"/>
    <property type="match status" value="26"/>
</dbReference>
<protein>
    <submittedName>
        <fullName evidence="6">HlyJ hemolysin-like protein</fullName>
    </submittedName>
</protein>
<evidence type="ECO:0000313" key="7">
    <source>
        <dbReference type="Proteomes" id="UP000278332"/>
    </source>
</evidence>